<evidence type="ECO:0000313" key="11">
    <source>
        <dbReference type="Proteomes" id="UP000319499"/>
    </source>
</evidence>
<feature type="transmembrane region" description="Helical" evidence="8">
    <location>
        <begin position="112"/>
        <end position="129"/>
    </location>
</feature>
<evidence type="ECO:0000313" key="10">
    <source>
        <dbReference type="EMBL" id="TWP29756.1"/>
    </source>
</evidence>
<proteinExistence type="predicted"/>
<feature type="transmembrane region" description="Helical" evidence="8">
    <location>
        <begin position="82"/>
        <end position="100"/>
    </location>
</feature>
<dbReference type="GO" id="GO:0005886">
    <property type="term" value="C:plasma membrane"/>
    <property type="evidence" value="ECO:0007669"/>
    <property type="project" value="UniProtKB-SubCell"/>
</dbReference>
<comment type="caution">
    <text evidence="10">The sequence shown here is derived from an EMBL/GenBank/DDBJ whole genome shotgun (WGS) entry which is preliminary data.</text>
</comment>
<feature type="transmembrane region" description="Helical" evidence="8">
    <location>
        <begin position="408"/>
        <end position="427"/>
    </location>
</feature>
<evidence type="ECO:0000256" key="2">
    <source>
        <dbReference type="ARBA" id="ARBA00022475"/>
    </source>
</evidence>
<dbReference type="GO" id="GO:0010041">
    <property type="term" value="P:response to iron(III) ion"/>
    <property type="evidence" value="ECO:0007669"/>
    <property type="project" value="TreeGrafter"/>
</dbReference>
<name>A0A563DHK3_9FLAO</name>
<evidence type="ECO:0000256" key="4">
    <source>
        <dbReference type="ARBA" id="ARBA00022679"/>
    </source>
</evidence>
<dbReference type="Pfam" id="PF13231">
    <property type="entry name" value="PMT_2"/>
    <property type="match status" value="1"/>
</dbReference>
<feature type="transmembrane region" description="Helical" evidence="8">
    <location>
        <begin position="350"/>
        <end position="372"/>
    </location>
</feature>
<protein>
    <recommendedName>
        <fullName evidence="9">Glycosyltransferase RgtA/B/C/D-like domain-containing protein</fullName>
    </recommendedName>
</protein>
<evidence type="ECO:0000256" key="1">
    <source>
        <dbReference type="ARBA" id="ARBA00004651"/>
    </source>
</evidence>
<dbReference type="EMBL" id="SELH01000013">
    <property type="protein sequence ID" value="TWP29756.1"/>
    <property type="molecule type" value="Genomic_DNA"/>
</dbReference>
<sequence>MKSNKATYTLIFIVSAIILLANLSIIPINIMEARNFITAREMVEDGNWLLTTMNGMPRYEKPPLPTWITAAFGFVLDFETTTFLRLPSAIITMIMVFYIYKFSLKLNLSKKSSLNNALILITSFYIYFAGRDNQWDIYCHSFMIVSIYYLWNLLQSDSKPLKNTLLGGIFLAFSILSKGPISLYALLLPFIIAYGFTYKFNLRNKQVNKSILIYIIIGVIIGSSWSIYIHFKDPEPLAAMTKIETSRWISDYNSKPFYYYWDFFLQSGIWSISSLISLQYFYLKNKVSNKKAYTFTLLWTVSSLILLSIIPEKKVRYLLPTLIPLALNTGFYVEYLIYGKKNKRDRIIGMFNFILLGIVGLFYPLVLFLGFYEKISSQLSWAIISSLFMFFTGCLIIYFSLKKNFKKGFYTLIAYQCIIMVFVFPLAKSFTHNTNFKSAKDLRTLVKTNIELYCYKYMTPEIVWDYGNKIPTITDDGLKEMLPHMKDKHIGLICIPQEINHLQKEYGNKFNVKKVSYIDLNIVSPDHENYNDRLYKTLVILYQK</sequence>
<feature type="transmembrane region" description="Helical" evidence="8">
    <location>
        <begin position="317"/>
        <end position="338"/>
    </location>
</feature>
<dbReference type="InterPro" id="IPR050297">
    <property type="entry name" value="LipidA_mod_glycosyltrf_83"/>
</dbReference>
<reference evidence="10 11" key="1">
    <citation type="submission" date="2019-02" db="EMBL/GenBank/DDBJ databases">
        <title>Apibacter muscae sp. nov.: a novel member of the house fly microbiota.</title>
        <authorList>
            <person name="Park R."/>
        </authorList>
    </citation>
    <scope>NUCLEOTIDE SEQUENCE [LARGE SCALE GENOMIC DNA]</scope>
    <source>
        <strain evidence="10 11">AL1</strain>
    </source>
</reference>
<dbReference type="PANTHER" id="PTHR33908:SF3">
    <property type="entry name" value="UNDECAPRENYL PHOSPHATE-ALPHA-4-AMINO-4-DEOXY-L-ARABINOSE ARABINOSYL TRANSFERASE"/>
    <property type="match status" value="1"/>
</dbReference>
<keyword evidence="4" id="KW-0808">Transferase</keyword>
<dbReference type="RefSeq" id="WP_146291546.1">
    <property type="nucleotide sequence ID" value="NZ_SELH01000013.1"/>
</dbReference>
<feature type="transmembrane region" description="Helical" evidence="8">
    <location>
        <begin position="7"/>
        <end position="30"/>
    </location>
</feature>
<keyword evidence="7 8" id="KW-0472">Membrane</keyword>
<dbReference type="AlphaFoldDB" id="A0A563DHK3"/>
<organism evidence="10 11">
    <name type="scientific">Apibacter muscae</name>
    <dbReference type="NCBI Taxonomy" id="2509004"/>
    <lineage>
        <taxon>Bacteria</taxon>
        <taxon>Pseudomonadati</taxon>
        <taxon>Bacteroidota</taxon>
        <taxon>Flavobacteriia</taxon>
        <taxon>Flavobacteriales</taxon>
        <taxon>Weeksellaceae</taxon>
        <taxon>Apibacter</taxon>
    </lineage>
</organism>
<keyword evidence="3" id="KW-0328">Glycosyltransferase</keyword>
<dbReference type="OrthoDB" id="8353433at2"/>
<feature type="transmembrane region" description="Helical" evidence="8">
    <location>
        <begin position="212"/>
        <end position="231"/>
    </location>
</feature>
<evidence type="ECO:0000256" key="3">
    <source>
        <dbReference type="ARBA" id="ARBA00022676"/>
    </source>
</evidence>
<feature type="transmembrane region" description="Helical" evidence="8">
    <location>
        <begin position="183"/>
        <end position="200"/>
    </location>
</feature>
<dbReference type="GO" id="GO:0009103">
    <property type="term" value="P:lipopolysaccharide biosynthetic process"/>
    <property type="evidence" value="ECO:0007669"/>
    <property type="project" value="UniProtKB-ARBA"/>
</dbReference>
<keyword evidence="2" id="KW-1003">Cell membrane</keyword>
<evidence type="ECO:0000256" key="5">
    <source>
        <dbReference type="ARBA" id="ARBA00022692"/>
    </source>
</evidence>
<evidence type="ECO:0000259" key="9">
    <source>
        <dbReference type="Pfam" id="PF13231"/>
    </source>
</evidence>
<feature type="transmembrane region" description="Helical" evidence="8">
    <location>
        <begin position="263"/>
        <end position="283"/>
    </location>
</feature>
<evidence type="ECO:0000256" key="7">
    <source>
        <dbReference type="ARBA" id="ARBA00023136"/>
    </source>
</evidence>
<gene>
    <name evidence="10" type="ORF">ETU09_01905</name>
</gene>
<comment type="subcellular location">
    <subcellularLocation>
        <location evidence="1">Cell membrane</location>
        <topology evidence="1">Multi-pass membrane protein</topology>
    </subcellularLocation>
</comment>
<dbReference type="GO" id="GO:0016763">
    <property type="term" value="F:pentosyltransferase activity"/>
    <property type="evidence" value="ECO:0007669"/>
    <property type="project" value="TreeGrafter"/>
</dbReference>
<keyword evidence="5 8" id="KW-0812">Transmembrane</keyword>
<keyword evidence="6 8" id="KW-1133">Transmembrane helix</keyword>
<dbReference type="PANTHER" id="PTHR33908">
    <property type="entry name" value="MANNOSYLTRANSFERASE YKCB-RELATED"/>
    <property type="match status" value="1"/>
</dbReference>
<dbReference type="Proteomes" id="UP000319499">
    <property type="component" value="Unassembled WGS sequence"/>
</dbReference>
<evidence type="ECO:0000256" key="6">
    <source>
        <dbReference type="ARBA" id="ARBA00022989"/>
    </source>
</evidence>
<evidence type="ECO:0000256" key="8">
    <source>
        <dbReference type="SAM" id="Phobius"/>
    </source>
</evidence>
<accession>A0A563DHK3</accession>
<feature type="transmembrane region" description="Helical" evidence="8">
    <location>
        <begin position="292"/>
        <end position="311"/>
    </location>
</feature>
<feature type="domain" description="Glycosyltransferase RgtA/B/C/D-like" evidence="9">
    <location>
        <begin position="61"/>
        <end position="205"/>
    </location>
</feature>
<dbReference type="InterPro" id="IPR038731">
    <property type="entry name" value="RgtA/B/C-like"/>
</dbReference>
<feature type="transmembrane region" description="Helical" evidence="8">
    <location>
        <begin position="378"/>
        <end position="401"/>
    </location>
</feature>
<keyword evidence="11" id="KW-1185">Reference proteome</keyword>